<keyword evidence="2" id="KW-0687">Ribonucleoprotein</keyword>
<evidence type="ECO:0000256" key="2">
    <source>
        <dbReference type="ARBA" id="ARBA00023274"/>
    </source>
</evidence>
<dbReference type="GO" id="GO:0005840">
    <property type="term" value="C:ribosome"/>
    <property type="evidence" value="ECO:0007669"/>
    <property type="project" value="UniProtKB-KW"/>
</dbReference>
<gene>
    <name evidence="4" type="ORF">XA68_12950</name>
</gene>
<dbReference type="AlphaFoldDB" id="A0A2A9PCI5"/>
<name>A0A2A9PCI5_OPHUN</name>
<keyword evidence="1" id="KW-0689">Ribosomal protein</keyword>
<keyword evidence="5" id="KW-1185">Reference proteome</keyword>
<feature type="region of interest" description="Disordered" evidence="3">
    <location>
        <begin position="346"/>
        <end position="377"/>
    </location>
</feature>
<dbReference type="InterPro" id="IPR041988">
    <property type="entry name" value="Ribosomal_uL24_KOW"/>
</dbReference>
<sequence length="377" mass="43146">MQKLLRRTAHAERQAARRLKEKAKLQARSARAQDRPQFFNALREITKDDKAARRARIEDWELGPLAPKRDLGCNDYGVSWEHFRLNHPDPDPEVVKRRCAWAGGPHLLNLAVGDRVLIMEGPDKGKIDRIKEIMHSSGTVRLERRHQAVRGNLMERAPTASSLPISIGSIRLVYPLRHPESGHIRDVVINQLKSIPPNMKSENMSLDRWEYGNKWDRLVPSLSVVIPWPKVEAPEYEDIEGDTFRDQVEERTFFFSLKSPPMPPSVLDELRNRYSKFRTRHEPWYIERKEAEQAAKKAKTAKDIKSMMTPMDELHEMRMEKRRAWGEPQLTDDMLERIGRIMARNKAAMEKAASTSDPPVAPVAGSPVASPSATGPP</sequence>
<dbReference type="SUPFAM" id="SSF50104">
    <property type="entry name" value="Translation proteins SH3-like domain"/>
    <property type="match status" value="1"/>
</dbReference>
<proteinExistence type="predicted"/>
<comment type="caution">
    <text evidence="4">The sequence shown here is derived from an EMBL/GenBank/DDBJ whole genome shotgun (WGS) entry which is preliminary data.</text>
</comment>
<dbReference type="GO" id="GO:0003723">
    <property type="term" value="F:RNA binding"/>
    <property type="evidence" value="ECO:0007669"/>
    <property type="project" value="InterPro"/>
</dbReference>
<evidence type="ECO:0008006" key="6">
    <source>
        <dbReference type="Google" id="ProtNLM"/>
    </source>
</evidence>
<evidence type="ECO:0000256" key="3">
    <source>
        <dbReference type="SAM" id="MobiDB-lite"/>
    </source>
</evidence>
<dbReference type="Pfam" id="PF22682">
    <property type="entry name" value="Ribosomal_uL24m-like"/>
    <property type="match status" value="1"/>
</dbReference>
<protein>
    <recommendedName>
        <fullName evidence="6">KOW domain-containing protein</fullName>
    </recommendedName>
</protein>
<evidence type="ECO:0000313" key="4">
    <source>
        <dbReference type="EMBL" id="PFH58998.1"/>
    </source>
</evidence>
<dbReference type="STRING" id="268505.A0A2A9PCI5"/>
<reference evidence="4 5" key="1">
    <citation type="journal article" date="2015" name="BMC Genomics">
        <title>Gene expression during zombie ant biting behavior reflects the complexity underlying fungal parasitic behavioral manipulation.</title>
        <authorList>
            <person name="de Bekker C."/>
            <person name="Ohm R.A."/>
            <person name="Loreto R.G."/>
            <person name="Sebastian A."/>
            <person name="Albert I."/>
            <person name="Merrow M."/>
            <person name="Brachmann A."/>
            <person name="Hughes D.P."/>
        </authorList>
    </citation>
    <scope>NUCLEOTIDE SEQUENCE [LARGE SCALE GENOMIC DNA]</scope>
    <source>
        <strain evidence="4 5">SC16a</strain>
    </source>
</reference>
<evidence type="ECO:0000313" key="5">
    <source>
        <dbReference type="Proteomes" id="UP000037136"/>
    </source>
</evidence>
<organism evidence="4 5">
    <name type="scientific">Ophiocordyceps unilateralis</name>
    <name type="common">Zombie-ant fungus</name>
    <name type="synonym">Torrubia unilateralis</name>
    <dbReference type="NCBI Taxonomy" id="268505"/>
    <lineage>
        <taxon>Eukaryota</taxon>
        <taxon>Fungi</taxon>
        <taxon>Dikarya</taxon>
        <taxon>Ascomycota</taxon>
        <taxon>Pezizomycotina</taxon>
        <taxon>Sordariomycetes</taxon>
        <taxon>Hypocreomycetidae</taxon>
        <taxon>Hypocreales</taxon>
        <taxon>Ophiocordycipitaceae</taxon>
        <taxon>Ophiocordyceps</taxon>
    </lineage>
</organism>
<dbReference type="EMBL" id="LAZP02000236">
    <property type="protein sequence ID" value="PFH58998.1"/>
    <property type="molecule type" value="Genomic_DNA"/>
</dbReference>
<reference evidence="4 5" key="2">
    <citation type="journal article" date="2017" name="Sci. Rep.">
        <title>Ant-infecting Ophiocordyceps genomes reveal a high diversity of potential behavioral manipulation genes and a possible major role for enterotoxins.</title>
        <authorList>
            <person name="de Bekker C."/>
            <person name="Ohm R.A."/>
            <person name="Evans H.C."/>
            <person name="Brachmann A."/>
            <person name="Hughes D.P."/>
        </authorList>
    </citation>
    <scope>NUCLEOTIDE SEQUENCE [LARGE SCALE GENOMIC DNA]</scope>
    <source>
        <strain evidence="4 5">SC16a</strain>
    </source>
</reference>
<dbReference type="Proteomes" id="UP000037136">
    <property type="component" value="Unassembled WGS sequence"/>
</dbReference>
<dbReference type="OrthoDB" id="359154at2759"/>
<accession>A0A2A9PCI5</accession>
<feature type="compositionally biased region" description="Low complexity" evidence="3">
    <location>
        <begin position="362"/>
        <end position="377"/>
    </location>
</feature>
<dbReference type="InterPro" id="IPR008991">
    <property type="entry name" value="Translation_prot_SH3-like_sf"/>
</dbReference>
<dbReference type="CDD" id="cd06089">
    <property type="entry name" value="KOW_RPL26"/>
    <property type="match status" value="1"/>
</dbReference>
<evidence type="ECO:0000256" key="1">
    <source>
        <dbReference type="ARBA" id="ARBA00022980"/>
    </source>
</evidence>
<dbReference type="GO" id="GO:1990904">
    <property type="term" value="C:ribonucleoprotein complex"/>
    <property type="evidence" value="ECO:0007669"/>
    <property type="project" value="UniProtKB-KW"/>
</dbReference>